<dbReference type="InterPro" id="IPR004099">
    <property type="entry name" value="Pyr_nucl-diS_OxRdtase_dimer"/>
</dbReference>
<evidence type="ECO:0000256" key="2">
    <source>
        <dbReference type="ARBA" id="ARBA00007532"/>
    </source>
</evidence>
<dbReference type="InterPro" id="IPR001100">
    <property type="entry name" value="Pyr_nuc-diS_OxRdtase"/>
</dbReference>
<evidence type="ECO:0000256" key="8">
    <source>
        <dbReference type="ARBA" id="ARBA00023027"/>
    </source>
</evidence>
<evidence type="ECO:0000313" key="13">
    <source>
        <dbReference type="EMBL" id="MDM0044089.1"/>
    </source>
</evidence>
<keyword evidence="7 10" id="KW-0274">FAD</keyword>
<dbReference type="Proteomes" id="UP001174908">
    <property type="component" value="Unassembled WGS sequence"/>
</dbReference>
<dbReference type="Pfam" id="PF02852">
    <property type="entry name" value="Pyr_redox_dim"/>
    <property type="match status" value="1"/>
</dbReference>
<dbReference type="RefSeq" id="WP_286659153.1">
    <property type="nucleotide sequence ID" value="NZ_JASZYV010000001.1"/>
</dbReference>
<dbReference type="PANTHER" id="PTHR22912:SF224">
    <property type="entry name" value="DIHYDROLIPOYL DEHYDROGENASE"/>
    <property type="match status" value="1"/>
</dbReference>
<organism evidence="13 14">
    <name type="scientific">Variovorax dokdonensis</name>
    <dbReference type="NCBI Taxonomy" id="344883"/>
    <lineage>
        <taxon>Bacteria</taxon>
        <taxon>Pseudomonadati</taxon>
        <taxon>Pseudomonadota</taxon>
        <taxon>Betaproteobacteria</taxon>
        <taxon>Burkholderiales</taxon>
        <taxon>Comamonadaceae</taxon>
        <taxon>Variovorax</taxon>
    </lineage>
</organism>
<proteinExistence type="inferred from homology"/>
<evidence type="ECO:0000256" key="10">
    <source>
        <dbReference type="RuleBase" id="RU003692"/>
    </source>
</evidence>
<keyword evidence="10 13" id="KW-0560">Oxidoreductase</keyword>
<feature type="domain" description="FAD/NAD(P)-binding" evidence="12">
    <location>
        <begin position="6"/>
        <end position="338"/>
    </location>
</feature>
<dbReference type="NCBIfam" id="TIGR01350">
    <property type="entry name" value="lipoamide_DH"/>
    <property type="match status" value="1"/>
</dbReference>
<dbReference type="Pfam" id="PF07992">
    <property type="entry name" value="Pyr_redox_2"/>
    <property type="match status" value="1"/>
</dbReference>
<keyword evidence="5" id="KW-0963">Cytoplasm</keyword>
<evidence type="ECO:0000256" key="4">
    <source>
        <dbReference type="ARBA" id="ARBA00016961"/>
    </source>
</evidence>
<dbReference type="InterPro" id="IPR050151">
    <property type="entry name" value="Class-I_Pyr_Nuc-Dis_Oxidored"/>
</dbReference>
<comment type="cofactor">
    <cofactor evidence="10">
        <name>FAD</name>
        <dbReference type="ChEBI" id="CHEBI:57692"/>
    </cofactor>
    <text evidence="10">Binds 1 FAD per subunit.</text>
</comment>
<dbReference type="PRINTS" id="PR00411">
    <property type="entry name" value="PNDRDTASEI"/>
</dbReference>
<dbReference type="SUPFAM" id="SSF55424">
    <property type="entry name" value="FAD/NAD-linked reductases, dimerisation (C-terminal) domain"/>
    <property type="match status" value="1"/>
</dbReference>
<evidence type="ECO:0000313" key="14">
    <source>
        <dbReference type="Proteomes" id="UP001174908"/>
    </source>
</evidence>
<keyword evidence="6 10" id="KW-0285">Flavoprotein</keyword>
<dbReference type="EMBL" id="JASZYV010000001">
    <property type="protein sequence ID" value="MDM0044089.1"/>
    <property type="molecule type" value="Genomic_DNA"/>
</dbReference>
<gene>
    <name evidence="13" type="primary">lpdA</name>
    <name evidence="13" type="ORF">QTH91_06320</name>
</gene>
<dbReference type="GO" id="GO:0004148">
    <property type="term" value="F:dihydrolipoyl dehydrogenase (NADH) activity"/>
    <property type="evidence" value="ECO:0007669"/>
    <property type="project" value="UniProtKB-EC"/>
</dbReference>
<keyword evidence="10" id="KW-0676">Redox-active center</keyword>
<evidence type="ECO:0000256" key="3">
    <source>
        <dbReference type="ARBA" id="ARBA00012608"/>
    </source>
</evidence>
<feature type="domain" description="Pyridine nucleotide-disulphide oxidoreductase dimerisation" evidence="11">
    <location>
        <begin position="357"/>
        <end position="466"/>
    </location>
</feature>
<comment type="subcellular location">
    <subcellularLocation>
        <location evidence="1">Cytoplasm</location>
    </subcellularLocation>
</comment>
<dbReference type="PRINTS" id="PR00368">
    <property type="entry name" value="FADPNR"/>
</dbReference>
<comment type="miscellaneous">
    <text evidence="10">The active site is a redox-active disulfide bond.</text>
</comment>
<dbReference type="InterPro" id="IPR006258">
    <property type="entry name" value="Lipoamide_DH"/>
</dbReference>
<dbReference type="SUPFAM" id="SSF51905">
    <property type="entry name" value="FAD/NAD(P)-binding domain"/>
    <property type="match status" value="1"/>
</dbReference>
<evidence type="ECO:0000256" key="6">
    <source>
        <dbReference type="ARBA" id="ARBA00022630"/>
    </source>
</evidence>
<keyword evidence="8 10" id="KW-0520">NAD</keyword>
<accession>A0ABT7N816</accession>
<reference evidence="13" key="1">
    <citation type="submission" date="2023-06" db="EMBL/GenBank/DDBJ databases">
        <authorList>
            <person name="Jiang Y."/>
            <person name="Liu Q."/>
        </authorList>
    </citation>
    <scope>NUCLEOTIDE SEQUENCE</scope>
    <source>
        <strain evidence="13">CGMCC 1.12089</strain>
    </source>
</reference>
<evidence type="ECO:0000256" key="1">
    <source>
        <dbReference type="ARBA" id="ARBA00004496"/>
    </source>
</evidence>
<evidence type="ECO:0000259" key="12">
    <source>
        <dbReference type="Pfam" id="PF07992"/>
    </source>
</evidence>
<comment type="similarity">
    <text evidence="2 10">Belongs to the class-I pyridine nucleotide-disulfide oxidoreductase family.</text>
</comment>
<dbReference type="Gene3D" id="3.50.50.60">
    <property type="entry name" value="FAD/NAD(P)-binding domain"/>
    <property type="match status" value="2"/>
</dbReference>
<sequence length="476" mass="50183">MSNKQFDVVVIGGGPGGYIAAIRAAQLGFSVACIDEWKNKDGKPALGGTCTNVGCIPSKALLQSSEHFEHANKHFAEHGITASDVKIDIAKMVGRKDAVVKQNNDGIQFLFKKNKVTSFHGRGSFVKAADGGYEIKVAGAAEETISGKHIIVATGSNARALPGVPFDEENVLSNDGALRIGAVPKKLALIGSGVIGLEMGSVWRRVGADVTVLEALPTFLGAVDEQIAKEAKKAFDKQGLKIELGVKVGEIKSGKKGVSIAYENAKGEAQSLDVDKLIVSIGRVPNTIGLNPDAVGLKLDDRGAIVVDGDCKTNLPNVWAIGDVVRGPMLAHKAEEEGVAVAERIAGQHGHVNFNTIPWVIYTSPEIAWVGQTEQQLKAEGRAYKAGTFPFLANGRARALGDTTGMVKFLADAATDEILGVHIVGPMASELISEAVVAMEFKASAEDIARICHAHPSLSEATKEAALAVDKRTLNF</sequence>
<comment type="caution">
    <text evidence="13">The sequence shown here is derived from an EMBL/GenBank/DDBJ whole genome shotgun (WGS) entry which is preliminary data.</text>
</comment>
<dbReference type="Gene3D" id="3.30.390.30">
    <property type="match status" value="1"/>
</dbReference>
<dbReference type="InterPro" id="IPR023753">
    <property type="entry name" value="FAD/NAD-binding_dom"/>
</dbReference>
<evidence type="ECO:0000256" key="5">
    <source>
        <dbReference type="ARBA" id="ARBA00022490"/>
    </source>
</evidence>
<protein>
    <recommendedName>
        <fullName evidence="4 10">Dihydrolipoyl dehydrogenase</fullName>
        <ecNumber evidence="3 10">1.8.1.4</ecNumber>
    </recommendedName>
</protein>
<keyword evidence="14" id="KW-1185">Reference proteome</keyword>
<evidence type="ECO:0000256" key="7">
    <source>
        <dbReference type="ARBA" id="ARBA00022827"/>
    </source>
</evidence>
<dbReference type="PANTHER" id="PTHR22912">
    <property type="entry name" value="DISULFIDE OXIDOREDUCTASE"/>
    <property type="match status" value="1"/>
</dbReference>
<name>A0ABT7N816_9BURK</name>
<evidence type="ECO:0000256" key="9">
    <source>
        <dbReference type="ARBA" id="ARBA00049187"/>
    </source>
</evidence>
<evidence type="ECO:0000259" key="11">
    <source>
        <dbReference type="Pfam" id="PF02852"/>
    </source>
</evidence>
<dbReference type="InterPro" id="IPR016156">
    <property type="entry name" value="FAD/NAD-linked_Rdtase_dimer_sf"/>
</dbReference>
<dbReference type="InterPro" id="IPR036188">
    <property type="entry name" value="FAD/NAD-bd_sf"/>
</dbReference>
<dbReference type="EC" id="1.8.1.4" evidence="3 10"/>
<dbReference type="PIRSF" id="PIRSF000350">
    <property type="entry name" value="Mercury_reductase_MerA"/>
    <property type="match status" value="1"/>
</dbReference>
<comment type="catalytic activity">
    <reaction evidence="9 10">
        <text>N(6)-[(R)-dihydrolipoyl]-L-lysyl-[protein] + NAD(+) = N(6)-[(R)-lipoyl]-L-lysyl-[protein] + NADH + H(+)</text>
        <dbReference type="Rhea" id="RHEA:15045"/>
        <dbReference type="Rhea" id="RHEA-COMP:10474"/>
        <dbReference type="Rhea" id="RHEA-COMP:10475"/>
        <dbReference type="ChEBI" id="CHEBI:15378"/>
        <dbReference type="ChEBI" id="CHEBI:57540"/>
        <dbReference type="ChEBI" id="CHEBI:57945"/>
        <dbReference type="ChEBI" id="CHEBI:83099"/>
        <dbReference type="ChEBI" id="CHEBI:83100"/>
        <dbReference type="EC" id="1.8.1.4"/>
    </reaction>
</comment>